<dbReference type="FunFam" id="3.30.160.60:FF:001246">
    <property type="entry name" value="Zinc finger protein 446"/>
    <property type="match status" value="1"/>
</dbReference>
<evidence type="ECO:0000256" key="7">
    <source>
        <dbReference type="ARBA" id="ARBA00023015"/>
    </source>
</evidence>
<dbReference type="GO" id="GO:0000977">
    <property type="term" value="F:RNA polymerase II transcription regulatory region sequence-specific DNA binding"/>
    <property type="evidence" value="ECO:0007669"/>
    <property type="project" value="TreeGrafter"/>
</dbReference>
<evidence type="ECO:0000256" key="12">
    <source>
        <dbReference type="SAM" id="MobiDB-lite"/>
    </source>
</evidence>
<evidence type="ECO:0000256" key="1">
    <source>
        <dbReference type="ARBA" id="ARBA00004123"/>
    </source>
</evidence>
<feature type="non-terminal residue" evidence="14">
    <location>
        <position position="513"/>
    </location>
</feature>
<keyword evidence="3" id="KW-0479">Metal-binding</keyword>
<evidence type="ECO:0000313" key="15">
    <source>
        <dbReference type="Proteomes" id="UP000475037"/>
    </source>
</evidence>
<evidence type="ECO:0000256" key="11">
    <source>
        <dbReference type="PROSITE-ProRule" id="PRU00042"/>
    </source>
</evidence>
<feature type="non-terminal residue" evidence="14">
    <location>
        <position position="1"/>
    </location>
</feature>
<dbReference type="PROSITE" id="PS00028">
    <property type="entry name" value="ZINC_FINGER_C2H2_1"/>
    <property type="match status" value="10"/>
</dbReference>
<dbReference type="Gene3D" id="3.30.160.60">
    <property type="entry name" value="Classic Zinc Finger"/>
    <property type="match status" value="12"/>
</dbReference>
<evidence type="ECO:0000256" key="8">
    <source>
        <dbReference type="ARBA" id="ARBA00023125"/>
    </source>
</evidence>
<keyword evidence="9" id="KW-0804">Transcription</keyword>
<feature type="region of interest" description="Disordered" evidence="12">
    <location>
        <begin position="30"/>
        <end position="53"/>
    </location>
</feature>
<keyword evidence="15" id="KW-1185">Reference proteome</keyword>
<feature type="domain" description="C2H2-type" evidence="13">
    <location>
        <begin position="234"/>
        <end position="261"/>
    </location>
</feature>
<keyword evidence="6" id="KW-0862">Zinc</keyword>
<comment type="similarity">
    <text evidence="2">Belongs to the krueppel C2H2-type zinc-finger protein family.</text>
</comment>
<evidence type="ECO:0000256" key="4">
    <source>
        <dbReference type="ARBA" id="ARBA00022737"/>
    </source>
</evidence>
<accession>A0A6G1AWE3</accession>
<feature type="domain" description="C2H2-type" evidence="13">
    <location>
        <begin position="206"/>
        <end position="233"/>
    </location>
</feature>
<comment type="caution">
    <text evidence="14">The sequence shown here is derived from an EMBL/GenBank/DDBJ whole genome shotgun (WGS) entry which is preliminary data.</text>
</comment>
<dbReference type="PANTHER" id="PTHR24409:SF331">
    <property type="entry name" value="ZINC FINGER PROTEIN 322A"/>
    <property type="match status" value="1"/>
</dbReference>
<evidence type="ECO:0000256" key="10">
    <source>
        <dbReference type="ARBA" id="ARBA00023242"/>
    </source>
</evidence>
<evidence type="ECO:0000256" key="9">
    <source>
        <dbReference type="ARBA" id="ARBA00023163"/>
    </source>
</evidence>
<dbReference type="InterPro" id="IPR013087">
    <property type="entry name" value="Znf_C2H2_type"/>
</dbReference>
<feature type="domain" description="C2H2-type" evidence="13">
    <location>
        <begin position="486"/>
        <end position="513"/>
    </location>
</feature>
<dbReference type="FunFam" id="3.30.160.60:FF:001613">
    <property type="entry name" value="Zinc finger protein 446"/>
    <property type="match status" value="1"/>
</dbReference>
<proteinExistence type="inferred from homology"/>
<feature type="domain" description="C2H2-type" evidence="13">
    <location>
        <begin position="262"/>
        <end position="289"/>
    </location>
</feature>
<comment type="subcellular location">
    <subcellularLocation>
        <location evidence="1">Nucleus</location>
    </subcellularLocation>
</comment>
<dbReference type="InterPro" id="IPR036236">
    <property type="entry name" value="Znf_C2H2_sf"/>
</dbReference>
<keyword evidence="7" id="KW-0805">Transcription regulation</keyword>
<feature type="domain" description="C2H2-type" evidence="13">
    <location>
        <begin position="66"/>
        <end position="93"/>
    </location>
</feature>
<dbReference type="PANTHER" id="PTHR24409">
    <property type="entry name" value="ZINC FINGER PROTEIN 142"/>
    <property type="match status" value="1"/>
</dbReference>
<reference evidence="14 15" key="1">
    <citation type="submission" date="2019-11" db="EMBL/GenBank/DDBJ databases">
        <authorList>
            <person name="Yang C."/>
            <person name="Li F."/>
        </authorList>
    </citation>
    <scope>NUCLEOTIDE SEQUENCE [LARGE SCALE GENOMIC DNA]</scope>
    <source>
        <strain evidence="14">KB4526</strain>
        <tissue evidence="14">Muscle</tissue>
    </source>
</reference>
<sequence length="513" mass="57979">HSVHLSEKPFVHGGAGMDVLATLLPLQHRAAHRSGGSHGSTARGEAFQPSSSCRQQQGVHATQKAFKCSDCGKAFPKAFALLDHLVTQPKERPLRRPKGGNPPTEKSTRVNYQKIHAGETSRVCTECGKAFSYPSKLRKHQKVHTGIKPFRCDECGKTFNRKDALVLHQRIHTGERPYECSECGKAFSVLSTLIRHRKVHIGERPYECGECGKFFKYNHSFILHQRVHTGERPYECEQCGKTYVTRSGLYQHWKVHTGERPYECSLCGKTFTTRSYRNRHQQFHTEKRSYGCAECGKAFKHSSTLLQHRKVHTGERPLSATRVNSKGHKIHSGEGPYKCMEYGKAFHRSYNLNQHQKGHTGERPYECSSPGRAFVKPEPMFSTRLLTPKKGKPYTCELCGRGFDWKSVFVIHHRTHADGQAARAPALALGGAQKLPPGSRDPGTPRHPRRAPLGPRSYACEDCGRCFSWKSQLVIHRKSHAGQRRHFCGDCGRGFDWKSQLVIHRKSHRPEGP</sequence>
<dbReference type="EMBL" id="VOAJ01003294">
    <property type="protein sequence ID" value="KAF0880098.1"/>
    <property type="molecule type" value="Genomic_DNA"/>
</dbReference>
<feature type="domain" description="C2H2-type" evidence="13">
    <location>
        <begin position="394"/>
        <end position="421"/>
    </location>
</feature>
<keyword evidence="5 11" id="KW-0863">Zinc-finger</keyword>
<dbReference type="Pfam" id="PF00096">
    <property type="entry name" value="zf-C2H2"/>
    <property type="match status" value="8"/>
</dbReference>
<keyword evidence="10" id="KW-0539">Nucleus</keyword>
<feature type="domain" description="C2H2-type" evidence="13">
    <location>
        <begin position="178"/>
        <end position="205"/>
    </location>
</feature>
<evidence type="ECO:0000256" key="2">
    <source>
        <dbReference type="ARBA" id="ARBA00006991"/>
    </source>
</evidence>
<protein>
    <submittedName>
        <fullName evidence="14">ZN584 protein</fullName>
    </submittedName>
</protein>
<feature type="domain" description="C2H2-type" evidence="13">
    <location>
        <begin position="122"/>
        <end position="149"/>
    </location>
</feature>
<dbReference type="FunFam" id="3.30.160.60:FF:000295">
    <property type="entry name" value="zinc finger protein 19"/>
    <property type="match status" value="1"/>
</dbReference>
<feature type="domain" description="C2H2-type" evidence="13">
    <location>
        <begin position="290"/>
        <end position="317"/>
    </location>
</feature>
<dbReference type="FunFam" id="3.30.160.60:FF:000352">
    <property type="entry name" value="zinc finger protein 3 homolog"/>
    <property type="match status" value="1"/>
</dbReference>
<feature type="domain" description="C2H2-type" evidence="13">
    <location>
        <begin position="458"/>
        <end position="485"/>
    </location>
</feature>
<feature type="region of interest" description="Disordered" evidence="12">
    <location>
        <begin position="86"/>
        <end position="109"/>
    </location>
</feature>
<dbReference type="FunFam" id="3.30.160.60:FF:000384">
    <property type="entry name" value="Zinc finger protein 550"/>
    <property type="match status" value="2"/>
</dbReference>
<evidence type="ECO:0000259" key="13">
    <source>
        <dbReference type="PROSITE" id="PS50157"/>
    </source>
</evidence>
<dbReference type="GO" id="GO:0005634">
    <property type="term" value="C:nucleus"/>
    <property type="evidence" value="ECO:0007669"/>
    <property type="project" value="UniProtKB-SubCell"/>
</dbReference>
<gene>
    <name evidence="14" type="primary">Znf584_0</name>
    <name evidence="14" type="ORF">FOF47_R07881</name>
</gene>
<dbReference type="GO" id="GO:0000981">
    <property type="term" value="F:DNA-binding transcription factor activity, RNA polymerase II-specific"/>
    <property type="evidence" value="ECO:0007669"/>
    <property type="project" value="TreeGrafter"/>
</dbReference>
<evidence type="ECO:0000256" key="6">
    <source>
        <dbReference type="ARBA" id="ARBA00022833"/>
    </source>
</evidence>
<evidence type="ECO:0000313" key="14">
    <source>
        <dbReference type="EMBL" id="KAF0880098.1"/>
    </source>
</evidence>
<keyword evidence="4" id="KW-0677">Repeat</keyword>
<dbReference type="Pfam" id="PF13894">
    <property type="entry name" value="zf-C2H2_4"/>
    <property type="match status" value="1"/>
</dbReference>
<feature type="domain" description="C2H2-type" evidence="13">
    <location>
        <begin position="337"/>
        <end position="364"/>
    </location>
</feature>
<dbReference type="SUPFAM" id="SSF57667">
    <property type="entry name" value="beta-beta-alpha zinc fingers"/>
    <property type="match status" value="8"/>
</dbReference>
<feature type="domain" description="C2H2-type" evidence="13">
    <location>
        <begin position="150"/>
        <end position="177"/>
    </location>
</feature>
<dbReference type="FunFam" id="3.30.160.60:FF:000098">
    <property type="entry name" value="Zinc finger protein 614"/>
    <property type="match status" value="2"/>
</dbReference>
<organism evidence="14 15">
    <name type="scientific">Crocuta crocuta</name>
    <name type="common">Spotted hyena</name>
    <dbReference type="NCBI Taxonomy" id="9678"/>
    <lineage>
        <taxon>Eukaryota</taxon>
        <taxon>Metazoa</taxon>
        <taxon>Chordata</taxon>
        <taxon>Craniata</taxon>
        <taxon>Vertebrata</taxon>
        <taxon>Euteleostomi</taxon>
        <taxon>Mammalia</taxon>
        <taxon>Eutheria</taxon>
        <taxon>Laurasiatheria</taxon>
        <taxon>Carnivora</taxon>
        <taxon>Feliformia</taxon>
        <taxon>Hyaenidae</taxon>
        <taxon>Crocuta</taxon>
    </lineage>
</organism>
<dbReference type="SMART" id="SM00355">
    <property type="entry name" value="ZnF_C2H2"/>
    <property type="match status" value="12"/>
</dbReference>
<dbReference type="AlphaFoldDB" id="A0A6G1AWE3"/>
<evidence type="ECO:0000256" key="5">
    <source>
        <dbReference type="ARBA" id="ARBA00022771"/>
    </source>
</evidence>
<dbReference type="GO" id="GO:0008270">
    <property type="term" value="F:zinc ion binding"/>
    <property type="evidence" value="ECO:0007669"/>
    <property type="project" value="UniProtKB-KW"/>
</dbReference>
<dbReference type="FunFam" id="3.30.160.60:FF:000414">
    <property type="entry name" value="Zinc finger protein 398"/>
    <property type="match status" value="1"/>
</dbReference>
<dbReference type="FunFam" id="3.30.160.60:FF:000322">
    <property type="entry name" value="GDNF-inducible zinc finger protein 1"/>
    <property type="match status" value="1"/>
</dbReference>
<name>A0A6G1AWE3_CROCR</name>
<evidence type="ECO:0000256" key="3">
    <source>
        <dbReference type="ARBA" id="ARBA00022723"/>
    </source>
</evidence>
<dbReference type="FunFam" id="3.30.160.60:FF:002343">
    <property type="entry name" value="Zinc finger protein 33A"/>
    <property type="match status" value="1"/>
</dbReference>
<feature type="region of interest" description="Disordered" evidence="12">
    <location>
        <begin position="431"/>
        <end position="453"/>
    </location>
</feature>
<keyword evidence="8" id="KW-0238">DNA-binding</keyword>
<dbReference type="PROSITE" id="PS50157">
    <property type="entry name" value="ZINC_FINGER_C2H2_2"/>
    <property type="match status" value="12"/>
</dbReference>
<dbReference type="Proteomes" id="UP000475037">
    <property type="component" value="Unassembled WGS sequence"/>
</dbReference>